<feature type="non-terminal residue" evidence="1">
    <location>
        <position position="216"/>
    </location>
</feature>
<dbReference type="AlphaFoldDB" id="A0A382LFF2"/>
<reference evidence="1" key="1">
    <citation type="submission" date="2018-05" db="EMBL/GenBank/DDBJ databases">
        <authorList>
            <person name="Lanie J.A."/>
            <person name="Ng W.-L."/>
            <person name="Kazmierczak K.M."/>
            <person name="Andrzejewski T.M."/>
            <person name="Davidsen T.M."/>
            <person name="Wayne K.J."/>
            <person name="Tettelin H."/>
            <person name="Glass J.I."/>
            <person name="Rusch D."/>
            <person name="Podicherti R."/>
            <person name="Tsui H.-C.T."/>
            <person name="Winkler M.E."/>
        </authorList>
    </citation>
    <scope>NUCLEOTIDE SEQUENCE</scope>
</reference>
<accession>A0A382LFF2</accession>
<gene>
    <name evidence="1" type="ORF">METZ01_LOCUS288243</name>
</gene>
<sequence length="216" mass="24396">MIAPCEGATQGIVVDQGEFSVTVNDRRWGTEEFTIRRAGVGRDDAIFANAVVQLETGGGQEVRPLLRAAPPAGIATSYQVEVDGTDALDLQLRLAGQLRYVAIINSDLGEEHREFPALPDTRILEEDVAHHYYFLRDAREGRTIPVLEPRTRSRFLLQVGTPQEEDLQLGQRLFETRRVEFFSGEDRRVVWYDRLGRVLRVSVPLRGYLAERTGVF</sequence>
<proteinExistence type="predicted"/>
<organism evidence="1">
    <name type="scientific">marine metagenome</name>
    <dbReference type="NCBI Taxonomy" id="408172"/>
    <lineage>
        <taxon>unclassified sequences</taxon>
        <taxon>metagenomes</taxon>
        <taxon>ecological metagenomes</taxon>
    </lineage>
</organism>
<protein>
    <recommendedName>
        <fullName evidence="2">DUF3108 domain-containing protein</fullName>
    </recommendedName>
</protein>
<dbReference type="EMBL" id="UINC01086698">
    <property type="protein sequence ID" value="SVC35389.1"/>
    <property type="molecule type" value="Genomic_DNA"/>
</dbReference>
<name>A0A382LFF2_9ZZZZ</name>
<evidence type="ECO:0008006" key="2">
    <source>
        <dbReference type="Google" id="ProtNLM"/>
    </source>
</evidence>
<evidence type="ECO:0000313" key="1">
    <source>
        <dbReference type="EMBL" id="SVC35389.1"/>
    </source>
</evidence>